<keyword evidence="2" id="KW-1185">Reference proteome</keyword>
<accession>M4C0W0</accession>
<protein>
    <submittedName>
        <fullName evidence="1">Uncharacterized protein</fullName>
    </submittedName>
</protein>
<reference evidence="1" key="2">
    <citation type="submission" date="2015-06" db="UniProtKB">
        <authorList>
            <consortium name="EnsemblProtists"/>
        </authorList>
    </citation>
    <scope>IDENTIFICATION</scope>
    <source>
        <strain evidence="1">Emoy2</strain>
    </source>
</reference>
<dbReference type="EnsemblProtists" id="HpaT812664">
    <property type="protein sequence ID" value="HpaP812664"/>
    <property type="gene ID" value="HpaG812664"/>
</dbReference>
<sequence length="74" mass="8281">MRCKESSNQSARNEAVTDFCRAQAEVDAADDIESLLNKYGYNWYGPRRGKCMIEAITGKVMKYHASNGNTRGDS</sequence>
<evidence type="ECO:0000313" key="1">
    <source>
        <dbReference type="EnsemblProtists" id="HpaP812664"/>
    </source>
</evidence>
<dbReference type="Proteomes" id="UP000011713">
    <property type="component" value="Unassembled WGS sequence"/>
</dbReference>
<dbReference type="AlphaFoldDB" id="M4C0W0"/>
<dbReference type="VEuPathDB" id="FungiDB:HpaG812664"/>
<evidence type="ECO:0000313" key="2">
    <source>
        <dbReference type="Proteomes" id="UP000011713"/>
    </source>
</evidence>
<dbReference type="EMBL" id="JH598085">
    <property type="status" value="NOT_ANNOTATED_CDS"/>
    <property type="molecule type" value="Genomic_DNA"/>
</dbReference>
<organism evidence="1 2">
    <name type="scientific">Hyaloperonospora arabidopsidis (strain Emoy2)</name>
    <name type="common">Downy mildew agent</name>
    <name type="synonym">Peronospora arabidopsidis</name>
    <dbReference type="NCBI Taxonomy" id="559515"/>
    <lineage>
        <taxon>Eukaryota</taxon>
        <taxon>Sar</taxon>
        <taxon>Stramenopiles</taxon>
        <taxon>Oomycota</taxon>
        <taxon>Peronosporomycetes</taxon>
        <taxon>Peronosporales</taxon>
        <taxon>Peronosporaceae</taxon>
        <taxon>Hyaloperonospora</taxon>
    </lineage>
</organism>
<dbReference type="InParanoid" id="M4C0W0"/>
<reference evidence="2" key="1">
    <citation type="journal article" date="2010" name="Science">
        <title>Signatures of adaptation to obligate biotrophy in the Hyaloperonospora arabidopsidis genome.</title>
        <authorList>
            <person name="Baxter L."/>
            <person name="Tripathy S."/>
            <person name="Ishaque N."/>
            <person name="Boot N."/>
            <person name="Cabral A."/>
            <person name="Kemen E."/>
            <person name="Thines M."/>
            <person name="Ah-Fong A."/>
            <person name="Anderson R."/>
            <person name="Badejoko W."/>
            <person name="Bittner-Eddy P."/>
            <person name="Boore J.L."/>
            <person name="Chibucos M.C."/>
            <person name="Coates M."/>
            <person name="Dehal P."/>
            <person name="Delehaunty K."/>
            <person name="Dong S."/>
            <person name="Downton P."/>
            <person name="Dumas B."/>
            <person name="Fabro G."/>
            <person name="Fronick C."/>
            <person name="Fuerstenberg S.I."/>
            <person name="Fulton L."/>
            <person name="Gaulin E."/>
            <person name="Govers F."/>
            <person name="Hughes L."/>
            <person name="Humphray S."/>
            <person name="Jiang R.H."/>
            <person name="Judelson H."/>
            <person name="Kamoun S."/>
            <person name="Kyung K."/>
            <person name="Meijer H."/>
            <person name="Minx P."/>
            <person name="Morris P."/>
            <person name="Nelson J."/>
            <person name="Phuntumart V."/>
            <person name="Qutob D."/>
            <person name="Rehmany A."/>
            <person name="Rougon-Cardoso A."/>
            <person name="Ryden P."/>
            <person name="Torto-Alalibo T."/>
            <person name="Studholme D."/>
            <person name="Wang Y."/>
            <person name="Win J."/>
            <person name="Wood J."/>
            <person name="Clifton S.W."/>
            <person name="Rogers J."/>
            <person name="Van den Ackerveken G."/>
            <person name="Jones J.D."/>
            <person name="McDowell J.M."/>
            <person name="Beynon J."/>
            <person name="Tyler B.M."/>
        </authorList>
    </citation>
    <scope>NUCLEOTIDE SEQUENCE [LARGE SCALE GENOMIC DNA]</scope>
    <source>
        <strain evidence="2">Emoy2</strain>
    </source>
</reference>
<dbReference type="HOGENOM" id="CLU_2693052_0_0_1"/>
<proteinExistence type="predicted"/>
<name>M4C0W0_HYAAE</name>